<dbReference type="InterPro" id="IPR050682">
    <property type="entry name" value="ModA/WtpA"/>
</dbReference>
<protein>
    <submittedName>
        <fullName evidence="8">Molybdenum ABC transporter substrate-binding protein</fullName>
    </submittedName>
</protein>
<feature type="binding site" evidence="6">
    <location>
        <position position="162"/>
    </location>
    <ligand>
        <name>molybdate</name>
        <dbReference type="ChEBI" id="CHEBI:36264"/>
    </ligand>
</feature>
<evidence type="ECO:0000256" key="2">
    <source>
        <dbReference type="ARBA" id="ARBA00022505"/>
    </source>
</evidence>
<evidence type="ECO:0000256" key="7">
    <source>
        <dbReference type="SAM" id="SignalP"/>
    </source>
</evidence>
<dbReference type="Gene3D" id="3.40.190.10">
    <property type="entry name" value="Periplasmic binding protein-like II"/>
    <property type="match status" value="2"/>
</dbReference>
<keyword evidence="9" id="KW-1185">Reference proteome</keyword>
<dbReference type="PANTHER" id="PTHR30632:SF17">
    <property type="entry name" value="MOLYBDATE-BINDING PROTEIN MODA"/>
    <property type="match status" value="1"/>
</dbReference>
<evidence type="ECO:0000256" key="3">
    <source>
        <dbReference type="ARBA" id="ARBA00022723"/>
    </source>
</evidence>
<dbReference type="GO" id="GO:0046872">
    <property type="term" value="F:metal ion binding"/>
    <property type="evidence" value="ECO:0007669"/>
    <property type="project" value="UniProtKB-KW"/>
</dbReference>
<sequence>MRSLLAMAAAALLALPAAAETVTVFAAASLKTALDEIAAGYSARMGDDVTVSFAGSSALARQIQAGAPADVFISANTDWMDRLEAEGRIAAGTRSDLLGNSIVLIAHGEVPATDDIAAALAQGRIAMALVEAVPAGIYGKAALTHMGLWDRVQTRVIQADNVRAALAFVALGEAPRGIVYATDAAVEPRVSVLATFPPDSHPPIVYPAALTADAGPEAAAFLDYLKGPEARAVFDRLGFSGPGD</sequence>
<feature type="signal peptide" evidence="7">
    <location>
        <begin position="1"/>
        <end position="19"/>
    </location>
</feature>
<feature type="binding site" evidence="6">
    <location>
        <position position="56"/>
    </location>
    <ligand>
        <name>molybdate</name>
        <dbReference type="ChEBI" id="CHEBI:36264"/>
    </ligand>
</feature>
<keyword evidence="4 7" id="KW-0732">Signal</keyword>
<evidence type="ECO:0000256" key="6">
    <source>
        <dbReference type="PIRSR" id="PIRSR004846-1"/>
    </source>
</evidence>
<dbReference type="Pfam" id="PF13531">
    <property type="entry name" value="SBP_bac_11"/>
    <property type="match status" value="1"/>
</dbReference>
<dbReference type="PANTHER" id="PTHR30632">
    <property type="entry name" value="MOLYBDATE-BINDING PERIPLASMIC PROTEIN"/>
    <property type="match status" value="1"/>
</dbReference>
<feature type="chain" id="PRO_5013325052" evidence="7">
    <location>
        <begin position="20"/>
        <end position="244"/>
    </location>
</feature>
<organism evidence="8 9">
    <name type="scientific">Marinibacterium profundimaris</name>
    <dbReference type="NCBI Taxonomy" id="1679460"/>
    <lineage>
        <taxon>Bacteria</taxon>
        <taxon>Pseudomonadati</taxon>
        <taxon>Pseudomonadota</taxon>
        <taxon>Alphaproteobacteria</taxon>
        <taxon>Rhodobacterales</taxon>
        <taxon>Paracoccaceae</taxon>
        <taxon>Marinibacterium</taxon>
    </lineage>
</organism>
<dbReference type="AlphaFoldDB" id="A0A225NLL8"/>
<keyword evidence="3 6" id="KW-0479">Metal-binding</keyword>
<dbReference type="GO" id="GO:1901359">
    <property type="term" value="F:tungstate binding"/>
    <property type="evidence" value="ECO:0007669"/>
    <property type="project" value="UniProtKB-ARBA"/>
</dbReference>
<reference evidence="8 9" key="1">
    <citation type="submission" date="2013-04" db="EMBL/GenBank/DDBJ databases">
        <title>Oceanicola sp. 22II1-22F33 Genome Sequencing.</title>
        <authorList>
            <person name="Lai Q."/>
            <person name="Li G."/>
            <person name="Shao Z."/>
        </authorList>
    </citation>
    <scope>NUCLEOTIDE SEQUENCE [LARGE SCALE GENOMIC DNA]</scope>
    <source>
        <strain evidence="8 9">22II1-22F33</strain>
    </source>
</reference>
<dbReference type="PIRSF" id="PIRSF004846">
    <property type="entry name" value="ModA"/>
    <property type="match status" value="1"/>
</dbReference>
<proteinExistence type="inferred from homology"/>
<accession>A0A225NLL8</accession>
<gene>
    <name evidence="8" type="ORF">ATO3_14695</name>
</gene>
<dbReference type="GO" id="GO:0030973">
    <property type="term" value="F:molybdate ion binding"/>
    <property type="evidence" value="ECO:0007669"/>
    <property type="project" value="TreeGrafter"/>
</dbReference>
<dbReference type="Proteomes" id="UP000215377">
    <property type="component" value="Unassembled WGS sequence"/>
</dbReference>
<feature type="binding site" evidence="6">
    <location>
        <position position="180"/>
    </location>
    <ligand>
        <name>molybdate</name>
        <dbReference type="ChEBI" id="CHEBI:36264"/>
    </ligand>
</feature>
<dbReference type="RefSeq" id="WP_088650628.1">
    <property type="nucleotide sequence ID" value="NZ_AQQR01000005.1"/>
</dbReference>
<feature type="binding site" evidence="6">
    <location>
        <position position="29"/>
    </location>
    <ligand>
        <name>molybdate</name>
        <dbReference type="ChEBI" id="CHEBI:36264"/>
    </ligand>
</feature>
<dbReference type="NCBIfam" id="TIGR01256">
    <property type="entry name" value="modA"/>
    <property type="match status" value="1"/>
</dbReference>
<evidence type="ECO:0000256" key="4">
    <source>
        <dbReference type="ARBA" id="ARBA00022729"/>
    </source>
</evidence>
<evidence type="ECO:0000256" key="5">
    <source>
        <dbReference type="ARBA" id="ARBA00062515"/>
    </source>
</evidence>
<comment type="subunit">
    <text evidence="5">The complex is composed of two ATP-binding proteins (ModC), two transmembrane proteins (ModB) and a solute-binding protein (ModA).</text>
</comment>
<dbReference type="GO" id="GO:0030288">
    <property type="term" value="C:outer membrane-bounded periplasmic space"/>
    <property type="evidence" value="ECO:0007669"/>
    <property type="project" value="TreeGrafter"/>
</dbReference>
<dbReference type="OrthoDB" id="9785015at2"/>
<dbReference type="SUPFAM" id="SSF53850">
    <property type="entry name" value="Periplasmic binding protein-like II"/>
    <property type="match status" value="1"/>
</dbReference>
<keyword evidence="2 6" id="KW-0500">Molybdenum</keyword>
<evidence type="ECO:0000313" key="9">
    <source>
        <dbReference type="Proteomes" id="UP000215377"/>
    </source>
</evidence>
<dbReference type="EMBL" id="AQQR01000005">
    <property type="protein sequence ID" value="OWU72931.1"/>
    <property type="molecule type" value="Genomic_DNA"/>
</dbReference>
<name>A0A225NLL8_9RHOB</name>
<evidence type="ECO:0000313" key="8">
    <source>
        <dbReference type="EMBL" id="OWU72931.1"/>
    </source>
</evidence>
<dbReference type="FunFam" id="3.40.190.10:FF:000035">
    <property type="entry name" value="Molybdate ABC transporter substrate-binding protein"/>
    <property type="match status" value="1"/>
</dbReference>
<comment type="caution">
    <text evidence="8">The sequence shown here is derived from an EMBL/GenBank/DDBJ whole genome shotgun (WGS) entry which is preliminary data.</text>
</comment>
<dbReference type="CDD" id="cd13536">
    <property type="entry name" value="PBP2_EcModA"/>
    <property type="match status" value="1"/>
</dbReference>
<dbReference type="GO" id="GO:0015689">
    <property type="term" value="P:molybdate ion transport"/>
    <property type="evidence" value="ECO:0007669"/>
    <property type="project" value="InterPro"/>
</dbReference>
<comment type="similarity">
    <text evidence="1">Belongs to the bacterial solute-binding protein ModA family.</text>
</comment>
<evidence type="ECO:0000256" key="1">
    <source>
        <dbReference type="ARBA" id="ARBA00009175"/>
    </source>
</evidence>
<feature type="binding site" evidence="6">
    <location>
        <position position="135"/>
    </location>
    <ligand>
        <name>molybdate</name>
        <dbReference type="ChEBI" id="CHEBI:36264"/>
    </ligand>
</feature>
<dbReference type="InterPro" id="IPR005950">
    <property type="entry name" value="ModA"/>
</dbReference>